<accession>A0A6I4UTM5</accession>
<gene>
    <name evidence="2" type="ORF">GRI75_10865</name>
</gene>
<evidence type="ECO:0000313" key="3">
    <source>
        <dbReference type="Proteomes" id="UP000469159"/>
    </source>
</evidence>
<evidence type="ECO:0000256" key="1">
    <source>
        <dbReference type="SAM" id="Coils"/>
    </source>
</evidence>
<keyword evidence="1" id="KW-0175">Coiled coil</keyword>
<feature type="coiled-coil region" evidence="1">
    <location>
        <begin position="79"/>
        <end position="113"/>
    </location>
</feature>
<name>A0A6I4UTM5_9SPHN</name>
<dbReference type="RefSeq" id="WP_160747005.1">
    <property type="nucleotide sequence ID" value="NZ_WTYK01000006.1"/>
</dbReference>
<dbReference type="Proteomes" id="UP000469159">
    <property type="component" value="Unassembled WGS sequence"/>
</dbReference>
<protein>
    <submittedName>
        <fullName evidence="2">Uncharacterized protein</fullName>
    </submittedName>
</protein>
<evidence type="ECO:0000313" key="2">
    <source>
        <dbReference type="EMBL" id="MXP42141.1"/>
    </source>
</evidence>
<dbReference type="EMBL" id="WTYK01000006">
    <property type="protein sequence ID" value="MXP42141.1"/>
    <property type="molecule type" value="Genomic_DNA"/>
</dbReference>
<proteinExistence type="predicted"/>
<sequence>MADRVSSLRRFIGIREALIVVLAAALVVVLWRADAIAQERNALDRQLLAERQARAATELSLNALKYRIASGELNDNVQETIIDEKIAEAQERAGELEREAEELRREKVREADCVTPRSIREARGL</sequence>
<comment type="caution">
    <text evidence="2">The sequence shown here is derived from an EMBL/GenBank/DDBJ whole genome shotgun (WGS) entry which is preliminary data.</text>
</comment>
<keyword evidence="3" id="KW-1185">Reference proteome</keyword>
<dbReference type="AlphaFoldDB" id="A0A6I4UTM5"/>
<reference evidence="2 3" key="1">
    <citation type="submission" date="2019-12" db="EMBL/GenBank/DDBJ databases">
        <title>Genomic-based taxomic classification of the family Erythrobacteraceae.</title>
        <authorList>
            <person name="Xu L."/>
        </authorList>
    </citation>
    <scope>NUCLEOTIDE SEQUENCE [LARGE SCALE GENOMIC DNA]</scope>
    <source>
        <strain evidence="2 3">MCCC 1K02066</strain>
    </source>
</reference>
<organism evidence="2 3">
    <name type="scientific">Croceibacterium soli</name>
    <dbReference type="NCBI Taxonomy" id="1739690"/>
    <lineage>
        <taxon>Bacteria</taxon>
        <taxon>Pseudomonadati</taxon>
        <taxon>Pseudomonadota</taxon>
        <taxon>Alphaproteobacteria</taxon>
        <taxon>Sphingomonadales</taxon>
        <taxon>Erythrobacteraceae</taxon>
        <taxon>Croceibacterium</taxon>
    </lineage>
</organism>